<feature type="domain" description="HTH lysR-type" evidence="5">
    <location>
        <begin position="1"/>
        <end position="60"/>
    </location>
</feature>
<keyword evidence="2" id="KW-0805">Transcription regulation</keyword>
<keyword evidence="7" id="KW-1185">Reference proteome</keyword>
<dbReference type="PRINTS" id="PR00039">
    <property type="entry name" value="HTHLYSR"/>
</dbReference>
<dbReference type="Proteomes" id="UP000832034">
    <property type="component" value="Chromosome"/>
</dbReference>
<protein>
    <submittedName>
        <fullName evidence="6">LysR family transcriptional regulator</fullName>
    </submittedName>
</protein>
<dbReference type="RefSeq" id="WP_026353701.1">
    <property type="nucleotide sequence ID" value="NZ_CP091512.1"/>
</dbReference>
<dbReference type="InterPro" id="IPR005119">
    <property type="entry name" value="LysR_subst-bd"/>
</dbReference>
<dbReference type="InterPro" id="IPR036388">
    <property type="entry name" value="WH-like_DNA-bd_sf"/>
</dbReference>
<dbReference type="Pfam" id="PF00126">
    <property type="entry name" value="HTH_1"/>
    <property type="match status" value="1"/>
</dbReference>
<dbReference type="InterPro" id="IPR036390">
    <property type="entry name" value="WH_DNA-bd_sf"/>
</dbReference>
<dbReference type="EMBL" id="CP091512">
    <property type="protein sequence ID" value="UOO91367.1"/>
    <property type="molecule type" value="Genomic_DNA"/>
</dbReference>
<evidence type="ECO:0000256" key="2">
    <source>
        <dbReference type="ARBA" id="ARBA00023015"/>
    </source>
</evidence>
<organism evidence="6 7">
    <name type="scientific">Vitreoscilla stercoraria</name>
    <dbReference type="NCBI Taxonomy" id="61"/>
    <lineage>
        <taxon>Bacteria</taxon>
        <taxon>Pseudomonadati</taxon>
        <taxon>Pseudomonadota</taxon>
        <taxon>Betaproteobacteria</taxon>
        <taxon>Neisseriales</taxon>
        <taxon>Neisseriaceae</taxon>
        <taxon>Vitreoscilla</taxon>
    </lineage>
</organism>
<reference evidence="6" key="1">
    <citation type="submission" date="2021-12" db="EMBL/GenBank/DDBJ databases">
        <authorList>
            <person name="Veyrier F.J."/>
        </authorList>
    </citation>
    <scope>NUCLEOTIDE SEQUENCE</scope>
    <source>
        <strain evidence="6">SAG 1488-6</strain>
    </source>
</reference>
<gene>
    <name evidence="6" type="ORF">LVJ81_06715</name>
</gene>
<evidence type="ECO:0000256" key="3">
    <source>
        <dbReference type="ARBA" id="ARBA00023125"/>
    </source>
</evidence>
<dbReference type="PROSITE" id="PS50931">
    <property type="entry name" value="HTH_LYSR"/>
    <property type="match status" value="1"/>
</dbReference>
<keyword evidence="3" id="KW-0238">DNA-binding</keyword>
<dbReference type="SUPFAM" id="SSF53850">
    <property type="entry name" value="Periplasmic binding protein-like II"/>
    <property type="match status" value="1"/>
</dbReference>
<evidence type="ECO:0000256" key="4">
    <source>
        <dbReference type="ARBA" id="ARBA00023163"/>
    </source>
</evidence>
<dbReference type="InterPro" id="IPR058163">
    <property type="entry name" value="LysR-type_TF_proteobact-type"/>
</dbReference>
<name>A0ABY4E7D4_VITST</name>
<keyword evidence="4" id="KW-0804">Transcription</keyword>
<proteinExistence type="inferred from homology"/>
<dbReference type="Gene3D" id="1.10.10.10">
    <property type="entry name" value="Winged helix-like DNA-binding domain superfamily/Winged helix DNA-binding domain"/>
    <property type="match status" value="1"/>
</dbReference>
<sequence length="300" mass="33459">MQERLNNLHAFMVVAREQSITRAAMALGMSQASLSQVISKMEQQLGLKLLNRTTRSINLTEAGEQFITLIGPALEDIQQGLSQIMDDKHKPSGTIRIVADDFAIQNVLWPKLQPFLQHYPKVHLELISDHGVVDVNKSPYDAAVVRGDLLAKDMETVQVSAPIALRLVASPRYLENNAVLKKPQDLLNHTCINLRSPTQGGVLVTWHFLHKKKEIKIHVNGQLTFSNMHQALDAAIAGYGLAYLPEQLVCTAVEQGHLHVLLPEYSVNLPPYFIYYPTRLQANAGFTKLLDNVAYQAVKT</sequence>
<dbReference type="SUPFAM" id="SSF46785">
    <property type="entry name" value="Winged helix' DNA-binding domain"/>
    <property type="match status" value="1"/>
</dbReference>
<evidence type="ECO:0000259" key="5">
    <source>
        <dbReference type="PROSITE" id="PS50931"/>
    </source>
</evidence>
<evidence type="ECO:0000313" key="7">
    <source>
        <dbReference type="Proteomes" id="UP000832034"/>
    </source>
</evidence>
<accession>A0ABY4E7D4</accession>
<dbReference type="Gene3D" id="3.40.190.290">
    <property type="match status" value="1"/>
</dbReference>
<comment type="similarity">
    <text evidence="1">Belongs to the LysR transcriptional regulatory family.</text>
</comment>
<dbReference type="PANTHER" id="PTHR30537:SF1">
    <property type="entry name" value="HTH-TYPE TRANSCRIPTIONAL REGULATOR PGRR"/>
    <property type="match status" value="1"/>
</dbReference>
<dbReference type="PANTHER" id="PTHR30537">
    <property type="entry name" value="HTH-TYPE TRANSCRIPTIONAL REGULATOR"/>
    <property type="match status" value="1"/>
</dbReference>
<reference evidence="6" key="2">
    <citation type="journal article" date="2022" name="Res Sq">
        <title>Evolution of multicellular longitudinally dividing oral cavity symbionts (Neisseriaceae).</title>
        <authorList>
            <person name="Nyongesa S."/>
            <person name="Weber P."/>
            <person name="Bernet E."/>
            <person name="Pullido F."/>
            <person name="Nieckarz M."/>
            <person name="Delaby M."/>
            <person name="Nieves C."/>
            <person name="Viehboeck T."/>
            <person name="Krause N."/>
            <person name="Rivera-Millot A."/>
            <person name="Nakamura A."/>
            <person name="Vischer N."/>
            <person name="VanNieuwenhze M."/>
            <person name="Brun Y."/>
            <person name="Cava F."/>
            <person name="Bulgheresi S."/>
            <person name="Veyrier F."/>
        </authorList>
    </citation>
    <scope>NUCLEOTIDE SEQUENCE</scope>
    <source>
        <strain evidence="6">SAG 1488-6</strain>
    </source>
</reference>
<evidence type="ECO:0000313" key="6">
    <source>
        <dbReference type="EMBL" id="UOO91367.1"/>
    </source>
</evidence>
<dbReference type="Pfam" id="PF03466">
    <property type="entry name" value="LysR_substrate"/>
    <property type="match status" value="1"/>
</dbReference>
<dbReference type="InterPro" id="IPR000847">
    <property type="entry name" value="LysR_HTH_N"/>
</dbReference>
<evidence type="ECO:0000256" key="1">
    <source>
        <dbReference type="ARBA" id="ARBA00009437"/>
    </source>
</evidence>